<evidence type="ECO:0000313" key="3">
    <source>
        <dbReference type="Proteomes" id="UP000036893"/>
    </source>
</evidence>
<dbReference type="RefSeq" id="XP_043146220.1">
    <property type="nucleotide sequence ID" value="XM_043290285.1"/>
</dbReference>
<reference evidence="2" key="1">
    <citation type="journal article" date="2015" name="Genome Announc.">
        <title>Draft Genome Sequence of the Pathogenic Filamentous Fungus Aspergillus udagawae Strain IFM 46973T.</title>
        <authorList>
            <person name="Kusuya Y."/>
            <person name="Takahashi-Nakaguchi A."/>
            <person name="Takahashi H."/>
            <person name="Yaguchi T."/>
        </authorList>
    </citation>
    <scope>NUCLEOTIDE SEQUENCE</scope>
    <source>
        <strain evidence="2">IFM 46973</strain>
    </source>
</reference>
<reference evidence="2" key="2">
    <citation type="submission" date="2021-01" db="EMBL/GenBank/DDBJ databases">
        <title>Pan-genome distribution and transcriptional activeness of fungal secondary metabolism genes in Aspergillus section Fumigati.</title>
        <authorList>
            <person name="Takahashi H."/>
            <person name="Umemura M."/>
            <person name="Ninomiya A."/>
            <person name="Kusuya Y."/>
            <person name="Urayama S."/>
            <person name="Shimizu M."/>
            <person name="Watanabe A."/>
            <person name="Kamei K."/>
            <person name="Yaguchi T."/>
            <person name="Hagiwara D."/>
        </authorList>
    </citation>
    <scope>NUCLEOTIDE SEQUENCE</scope>
    <source>
        <strain evidence="2">IFM 46973</strain>
    </source>
</reference>
<gene>
    <name evidence="2" type="ORF">Aud_005356</name>
</gene>
<name>A0A8E0QT90_9EURO</name>
<dbReference type="EMBL" id="BBXM02000003">
    <property type="protein sequence ID" value="GIC88954.1"/>
    <property type="molecule type" value="Genomic_DNA"/>
</dbReference>
<dbReference type="AlphaFoldDB" id="A0A8E0QT90"/>
<evidence type="ECO:0000313" key="2">
    <source>
        <dbReference type="EMBL" id="GIC88954.1"/>
    </source>
</evidence>
<accession>A0A8E0QT90</accession>
<feature type="region of interest" description="Disordered" evidence="1">
    <location>
        <begin position="66"/>
        <end position="88"/>
    </location>
</feature>
<dbReference type="Proteomes" id="UP000036893">
    <property type="component" value="Unassembled WGS sequence"/>
</dbReference>
<sequence length="88" mass="9521">MPSDLRQTKALRANIANLADMPRPGLLAEWLDLDGEGVPGLPTRSSDGTLSYQRNNGDRTFLAPEILGQQPSLGTGRLGRFSDLDRNG</sequence>
<proteinExistence type="predicted"/>
<evidence type="ECO:0000256" key="1">
    <source>
        <dbReference type="SAM" id="MobiDB-lite"/>
    </source>
</evidence>
<organism evidence="2 3">
    <name type="scientific">Aspergillus udagawae</name>
    <dbReference type="NCBI Taxonomy" id="91492"/>
    <lineage>
        <taxon>Eukaryota</taxon>
        <taxon>Fungi</taxon>
        <taxon>Dikarya</taxon>
        <taxon>Ascomycota</taxon>
        <taxon>Pezizomycotina</taxon>
        <taxon>Eurotiomycetes</taxon>
        <taxon>Eurotiomycetidae</taxon>
        <taxon>Eurotiales</taxon>
        <taxon>Aspergillaceae</taxon>
        <taxon>Aspergillus</taxon>
        <taxon>Aspergillus subgen. Fumigati</taxon>
    </lineage>
</organism>
<evidence type="ECO:0008006" key="4">
    <source>
        <dbReference type="Google" id="ProtNLM"/>
    </source>
</evidence>
<dbReference type="GeneID" id="66992832"/>
<comment type="caution">
    <text evidence="2">The sequence shown here is derived from an EMBL/GenBank/DDBJ whole genome shotgun (WGS) entry which is preliminary data.</text>
</comment>
<protein>
    <recommendedName>
        <fullName evidence="4">VCBS repeat-containing protein</fullName>
    </recommendedName>
</protein>